<dbReference type="SUPFAM" id="SSF53474">
    <property type="entry name" value="alpha/beta-Hydrolases"/>
    <property type="match status" value="1"/>
</dbReference>
<dbReference type="GO" id="GO:0016787">
    <property type="term" value="F:hydrolase activity"/>
    <property type="evidence" value="ECO:0007669"/>
    <property type="project" value="UniProtKB-KW"/>
</dbReference>
<comment type="caution">
    <text evidence="2">The sequence shown here is derived from an EMBL/GenBank/DDBJ whole genome shotgun (WGS) entry which is preliminary data.</text>
</comment>
<name>A0ABS5U3G7_9BACT</name>
<sequence length="298" mass="34124">MNSYFSQEYPFTGKKLELNGLNYHYLDEGSGSTVVMVHGNPSWSFYYRNLVLALRDRYRCIVPDHIGCGFSDKPGDDRYDYTLAQRVDDLERLLDQLGLVDNITLVVHDWGGMIGMAYAVRHPERISRLVILNTGAFHLPKTKVFPPALDICRNTAFGTLLVRGLNAFSVGASYVGCKRNPMNAELRSLYQLPYDSWQNRIATLRFVQDIPLRPGDRGYDLVSAVSDGIDQFKNLPMLICWGELDFVFDGHFLAEWQRRFPDAEVHSYPDCGHYILEDAREEVVPLIREFLEQTKVSL</sequence>
<evidence type="ECO:0000259" key="1">
    <source>
        <dbReference type="Pfam" id="PF00561"/>
    </source>
</evidence>
<protein>
    <submittedName>
        <fullName evidence="2">Alpha/beta fold hydrolase</fullName>
    </submittedName>
</protein>
<dbReference type="Proteomes" id="UP000784128">
    <property type="component" value="Unassembled WGS sequence"/>
</dbReference>
<dbReference type="InterPro" id="IPR029058">
    <property type="entry name" value="AB_hydrolase_fold"/>
</dbReference>
<dbReference type="InterPro" id="IPR000639">
    <property type="entry name" value="Epox_hydrolase-like"/>
</dbReference>
<reference evidence="2 3" key="1">
    <citation type="submission" date="2021-05" db="EMBL/GenBank/DDBJ databases">
        <title>The draft genome of Geobacter chapellei DSM 13688.</title>
        <authorList>
            <person name="Xu Z."/>
            <person name="Masuda Y."/>
            <person name="Itoh H."/>
            <person name="Senoo K."/>
        </authorList>
    </citation>
    <scope>NUCLEOTIDE SEQUENCE [LARGE SCALE GENOMIC DNA]</scope>
    <source>
        <strain evidence="2 3">DSM 13688</strain>
    </source>
</reference>
<feature type="domain" description="AB hydrolase-1" evidence="1">
    <location>
        <begin position="33"/>
        <end position="278"/>
    </location>
</feature>
<evidence type="ECO:0000313" key="2">
    <source>
        <dbReference type="EMBL" id="MBT1070194.1"/>
    </source>
</evidence>
<dbReference type="Pfam" id="PF00561">
    <property type="entry name" value="Abhydrolase_1"/>
    <property type="match status" value="1"/>
</dbReference>
<dbReference type="InterPro" id="IPR050266">
    <property type="entry name" value="AB_hydrolase_sf"/>
</dbReference>
<gene>
    <name evidence="2" type="ORF">KJB30_00170</name>
</gene>
<dbReference type="PANTHER" id="PTHR43798:SF24">
    <property type="entry name" value="CIS-3-ALKYL-4-ALKYLOXETAN-2-ONE DECARBOXYLASE"/>
    <property type="match status" value="1"/>
</dbReference>
<dbReference type="InterPro" id="IPR000073">
    <property type="entry name" value="AB_hydrolase_1"/>
</dbReference>
<dbReference type="Gene3D" id="3.40.50.1820">
    <property type="entry name" value="alpha/beta hydrolase"/>
    <property type="match status" value="1"/>
</dbReference>
<dbReference type="RefSeq" id="WP_214295911.1">
    <property type="nucleotide sequence ID" value="NZ_JAHDYS010000001.1"/>
</dbReference>
<accession>A0ABS5U3G7</accession>
<evidence type="ECO:0000313" key="3">
    <source>
        <dbReference type="Proteomes" id="UP000784128"/>
    </source>
</evidence>
<keyword evidence="2" id="KW-0378">Hydrolase</keyword>
<dbReference type="PRINTS" id="PR00412">
    <property type="entry name" value="EPOXHYDRLASE"/>
</dbReference>
<proteinExistence type="predicted"/>
<dbReference type="EMBL" id="JAHDYS010000001">
    <property type="protein sequence ID" value="MBT1070194.1"/>
    <property type="molecule type" value="Genomic_DNA"/>
</dbReference>
<dbReference type="PRINTS" id="PR00111">
    <property type="entry name" value="ABHYDROLASE"/>
</dbReference>
<organism evidence="2 3">
    <name type="scientific">Pelotalea chapellei</name>
    <dbReference type="NCBI Taxonomy" id="44671"/>
    <lineage>
        <taxon>Bacteria</taxon>
        <taxon>Pseudomonadati</taxon>
        <taxon>Thermodesulfobacteriota</taxon>
        <taxon>Desulfuromonadia</taxon>
        <taxon>Geobacterales</taxon>
        <taxon>Geobacteraceae</taxon>
        <taxon>Pelotalea</taxon>
    </lineage>
</organism>
<keyword evidence="3" id="KW-1185">Reference proteome</keyword>
<dbReference type="PANTHER" id="PTHR43798">
    <property type="entry name" value="MONOACYLGLYCEROL LIPASE"/>
    <property type="match status" value="1"/>
</dbReference>